<dbReference type="OrthoDB" id="9922807at2"/>
<dbReference type="EMBL" id="JAPFIT010000022">
    <property type="protein sequence ID" value="MDC5742355.1"/>
    <property type="molecule type" value="Genomic_DNA"/>
</dbReference>
<name>A0A178J4S0_9VIBR</name>
<dbReference type="GeneID" id="78074044"/>
<geneLocation type="plasmid" evidence="3 4">
    <name>p57_like</name>
</geneLocation>
<evidence type="ECO:0000313" key="5">
    <source>
        <dbReference type="Proteomes" id="UP001150001"/>
    </source>
</evidence>
<evidence type="ECO:0000256" key="1">
    <source>
        <dbReference type="SAM" id="SignalP"/>
    </source>
</evidence>
<feature type="chain" id="PRO_5008089326" evidence="1">
    <location>
        <begin position="22"/>
        <end position="164"/>
    </location>
</feature>
<evidence type="ECO:0000313" key="3">
    <source>
        <dbReference type="EMBL" id="OAM96657.1"/>
    </source>
</evidence>
<dbReference type="Proteomes" id="UP000094761">
    <property type="component" value="Plasmid p57_like"/>
</dbReference>
<keyword evidence="1" id="KW-0732">Signal</keyword>
<keyword evidence="5" id="KW-1185">Reference proteome</keyword>
<evidence type="ECO:0000313" key="4">
    <source>
        <dbReference type="Proteomes" id="UP000094761"/>
    </source>
</evidence>
<gene>
    <name evidence="3" type="ORF">AZ468_25150</name>
    <name evidence="2" type="ORF">OPW20_19975</name>
</gene>
<feature type="signal peptide" evidence="1">
    <location>
        <begin position="1"/>
        <end position="21"/>
    </location>
</feature>
<accession>A0A178J4S0</accession>
<protein>
    <submittedName>
        <fullName evidence="3">Uncharacterized protein</fullName>
    </submittedName>
</protein>
<dbReference type="RefSeq" id="WP_069665533.1">
    <property type="nucleotide sequence ID" value="NZ_CM004621.1"/>
</dbReference>
<comment type="caution">
    <text evidence="3">The sequence shown here is derived from an EMBL/GenBank/DDBJ whole genome shotgun (WGS) entry which is preliminary data.</text>
</comment>
<dbReference type="EMBL" id="LUAX01000009">
    <property type="protein sequence ID" value="OAM96657.1"/>
    <property type="molecule type" value="Genomic_DNA"/>
</dbReference>
<sequence>MNHNLFTVALLSILGSTPALAVKSPEQYVYQVALFNGENQLYKHSSFTYASNQFSNGNNVPYFIKTCEKKGSKTISKSGGKQFYEGVAYHIDVQAATVKFFETVIDESTYTEPKETEFDLCMNTGEPQEVEYEYKAKFDLTESGVQRFTFDNNRIVEIVVQKEG</sequence>
<evidence type="ECO:0000313" key="2">
    <source>
        <dbReference type="EMBL" id="MDC5742355.1"/>
    </source>
</evidence>
<reference evidence="3 4" key="1">
    <citation type="submission" date="2016-03" db="EMBL/GenBank/DDBJ databases">
        <title>Draft genome sequence of the Vibrio tubiashii subs. europaeus.</title>
        <authorList>
            <person name="Spinard E."/>
            <person name="Dubert J."/>
            <person name="Nelson D.R."/>
            <person name="Barja J.L."/>
        </authorList>
    </citation>
    <scope>NUCLEOTIDE SEQUENCE [LARGE SCALE GENOMIC DNA]</scope>
    <source>
        <strain evidence="4">PP-638</strain>
        <strain evidence="3">PP2-638</strain>
        <plasmid evidence="3">p57_like</plasmid>
        <plasmid evidence="4">Plasmid p57_like</plasmid>
    </source>
</reference>
<reference evidence="2" key="2">
    <citation type="submission" date="2022-11" db="EMBL/GenBank/DDBJ databases">
        <title>Role of the vibriolysin VemA secreted by the emergent pathogen Vibrio europaeus in the colonization of Manila clam mucus.</title>
        <authorList>
            <person name="Martinez C."/>
            <person name="Rodriguez S."/>
            <person name="Vences A."/>
            <person name="Barja J.L."/>
            <person name="Toranzo A.E."/>
            <person name="Dubert J."/>
        </authorList>
    </citation>
    <scope>NUCLEOTIDE SEQUENCE</scope>
    <source>
        <strain evidence="2">3454</strain>
    </source>
</reference>
<dbReference type="AlphaFoldDB" id="A0A178J4S0"/>
<keyword evidence="3" id="KW-0614">Plasmid</keyword>
<dbReference type="Proteomes" id="UP001150001">
    <property type="component" value="Unassembled WGS sequence"/>
</dbReference>
<proteinExistence type="predicted"/>
<organism evidence="3 4">
    <name type="scientific">Vibrio europaeus</name>
    <dbReference type="NCBI Taxonomy" id="300876"/>
    <lineage>
        <taxon>Bacteria</taxon>
        <taxon>Pseudomonadati</taxon>
        <taxon>Pseudomonadota</taxon>
        <taxon>Gammaproteobacteria</taxon>
        <taxon>Vibrionales</taxon>
        <taxon>Vibrionaceae</taxon>
        <taxon>Vibrio</taxon>
        <taxon>Vibrio oreintalis group</taxon>
    </lineage>
</organism>